<evidence type="ECO:0000313" key="2">
    <source>
        <dbReference type="EMBL" id="CAB9496456.1"/>
    </source>
</evidence>
<dbReference type="OrthoDB" id="5952569at2759"/>
<evidence type="ECO:0000256" key="1">
    <source>
        <dbReference type="SAM" id="MobiDB-lite"/>
    </source>
</evidence>
<sequence>MPFWDKDKRQGSDLSSGSGTDIGQRLSTSGLTLESALDWTSLLLSMKQDNEQDMSPEEIEAALKVYKELHRILRLTTRTQDTFARPLLAEDSNIAPTSFHEQFVALQDEIKEARPLTKQNLAELNDLFILDNSLRETTVGSVRGHTLEEKHQIVDAIADTGLEEIILGAYGSKISVDSQIAGRWKALGKSFDNAWGFSEAFDLEGFDEEPLWKSADDFIKGKREGTELPEYWVPTQAVKTTYTEEDLALFKRAYSYFPQGHVFSGRKPKNILKESESPKGRIPMGLLMMAGYGICNAIIEVDTAVETFDYETHNLVERCQQLMEWCKQHFPRRQNVDPDEDDTARVFINCRDFVNYQRSDSGLEMCLNMVDQLCRLPSTQRPFGFLMEDPTGWLWPDEVGRLTRLIKATMHRAGHPDGKFLVHLHMYFALAEACVLSSMCNGADGVWAALCKTGAQVGHACSTITAVNLYRAGVENVAKKYNLSKMCEGARLITKITTKEACPEYEEVYGKHAFDTAFFMYNVPSCRYAIAELMIEMKVDERYIRLNEISLVSAIERAMVYHFGKPKEAGWDPKHCQQMWNAIVNHLVTGLSRDYNSPLGLGTLYGLVSGENLSRSMIQTMLKTTKISDTHPTVIDIMFPCINLELQPRLPSLPFKVLVKDFDKNPANHFAPQFLRNTIIKNEIMIRQKSQNTLDPLETFEENLLSLKLFIEEAESLHVLPLADDFACRMPFNNFFGEGDSWVQELRMERPKKVSKTMLRVGSAVLSRDGNHALYRTILSGFKRLHHNVGLRGDLLQLREDFDMEYLINACERTDGAKAQVDALDTWMQDFDAKDSAFFAGSSMFEEDADDELEAVDDAELLFGTGGEVDAMQEENITKKSKGGFTKKVKRMLSKEIEKLSPKTTPHSSPKLSPKPVKKMPTSNGSGSGAVPKGLRLADAVNEVEC</sequence>
<name>A0A9N8D938_9STRA</name>
<dbReference type="SUPFAM" id="SSF51569">
    <property type="entry name" value="Aldolase"/>
    <property type="match status" value="1"/>
</dbReference>
<feature type="region of interest" description="Disordered" evidence="1">
    <location>
        <begin position="896"/>
        <end position="936"/>
    </location>
</feature>
<feature type="compositionally biased region" description="Low complexity" evidence="1">
    <location>
        <begin position="902"/>
        <end position="921"/>
    </location>
</feature>
<proteinExistence type="predicted"/>
<dbReference type="AlphaFoldDB" id="A0A9N8D938"/>
<dbReference type="Gene3D" id="3.20.20.70">
    <property type="entry name" value="Aldolase class I"/>
    <property type="match status" value="1"/>
</dbReference>
<keyword evidence="3" id="KW-1185">Reference proteome</keyword>
<dbReference type="InterPro" id="IPR013785">
    <property type="entry name" value="Aldolase_TIM"/>
</dbReference>
<dbReference type="EMBL" id="CAICTM010000005">
    <property type="protein sequence ID" value="CAB9496456.1"/>
    <property type="molecule type" value="Genomic_DNA"/>
</dbReference>
<reference evidence="2" key="1">
    <citation type="submission" date="2020-06" db="EMBL/GenBank/DDBJ databases">
        <authorList>
            <consortium name="Plant Systems Biology data submission"/>
        </authorList>
    </citation>
    <scope>NUCLEOTIDE SEQUENCE</scope>
    <source>
        <strain evidence="2">D6</strain>
    </source>
</reference>
<feature type="compositionally biased region" description="Basic and acidic residues" evidence="1">
    <location>
        <begin position="1"/>
        <end position="11"/>
    </location>
</feature>
<feature type="region of interest" description="Disordered" evidence="1">
    <location>
        <begin position="1"/>
        <end position="21"/>
    </location>
</feature>
<protein>
    <submittedName>
        <fullName evidence="2">Uncharacterized protein</fullName>
    </submittedName>
</protein>
<organism evidence="2 3">
    <name type="scientific">Seminavis robusta</name>
    <dbReference type="NCBI Taxonomy" id="568900"/>
    <lineage>
        <taxon>Eukaryota</taxon>
        <taxon>Sar</taxon>
        <taxon>Stramenopiles</taxon>
        <taxon>Ochrophyta</taxon>
        <taxon>Bacillariophyta</taxon>
        <taxon>Bacillariophyceae</taxon>
        <taxon>Bacillariophycidae</taxon>
        <taxon>Naviculales</taxon>
        <taxon>Naviculaceae</taxon>
        <taxon>Seminavis</taxon>
    </lineage>
</organism>
<accession>A0A9N8D938</accession>
<dbReference type="Proteomes" id="UP001153069">
    <property type="component" value="Unassembled WGS sequence"/>
</dbReference>
<evidence type="ECO:0000313" key="3">
    <source>
        <dbReference type="Proteomes" id="UP001153069"/>
    </source>
</evidence>
<gene>
    <name evidence="2" type="ORF">SEMRO_5_G004300.1</name>
</gene>
<comment type="caution">
    <text evidence="2">The sequence shown here is derived from an EMBL/GenBank/DDBJ whole genome shotgun (WGS) entry which is preliminary data.</text>
</comment>
<feature type="compositionally biased region" description="Polar residues" evidence="1">
    <location>
        <begin position="12"/>
        <end position="21"/>
    </location>
</feature>